<name>A0AAF1KQS4_9HYPH</name>
<feature type="chain" id="PRO_5041943250" evidence="5">
    <location>
        <begin position="25"/>
        <end position="262"/>
    </location>
</feature>
<evidence type="ECO:0000256" key="5">
    <source>
        <dbReference type="SAM" id="SignalP"/>
    </source>
</evidence>
<dbReference type="EMBL" id="CP117256">
    <property type="protein sequence ID" value="WFR97890.1"/>
    <property type="molecule type" value="Genomic_DNA"/>
</dbReference>
<comment type="similarity">
    <text evidence="2 4">Belongs to the bacterial solute-binding protein 3 family.</text>
</comment>
<dbReference type="InterPro" id="IPR001638">
    <property type="entry name" value="Solute-binding_3/MltF_N"/>
</dbReference>
<dbReference type="SMART" id="SM00062">
    <property type="entry name" value="PBPb"/>
    <property type="match status" value="1"/>
</dbReference>
<reference evidence="7 8" key="1">
    <citation type="journal article" date="2018" name="Sci. Rep.">
        <title>Rhizobium tumorigenes sp. nov., a novel plant tumorigenic bacterium isolated from cane gall tumors on thornless blackberry.</title>
        <authorList>
            <person name="Kuzmanovi N."/>
            <person name="Smalla K."/>
            <person name="Gronow S."/>
            <person name="PuBawska J."/>
        </authorList>
    </citation>
    <scope>NUCLEOTIDE SEQUENCE [LARGE SCALE GENOMIC DNA]</scope>
    <source>
        <strain evidence="7 8">1078</strain>
    </source>
</reference>
<dbReference type="PROSITE" id="PS01039">
    <property type="entry name" value="SBP_BACTERIAL_3"/>
    <property type="match status" value="1"/>
</dbReference>
<organism evidence="7 8">
    <name type="scientific">Rhizobium tumorigenes</name>
    <dbReference type="NCBI Taxonomy" id="2041385"/>
    <lineage>
        <taxon>Bacteria</taxon>
        <taxon>Pseudomonadati</taxon>
        <taxon>Pseudomonadota</taxon>
        <taxon>Alphaproteobacteria</taxon>
        <taxon>Hyphomicrobiales</taxon>
        <taxon>Rhizobiaceae</taxon>
        <taxon>Rhizobium/Agrobacterium group</taxon>
        <taxon>Rhizobium</taxon>
    </lineage>
</organism>
<feature type="domain" description="Solute-binding protein family 3/N-terminal" evidence="6">
    <location>
        <begin position="32"/>
        <end position="260"/>
    </location>
</feature>
<evidence type="ECO:0000313" key="7">
    <source>
        <dbReference type="EMBL" id="WFR97890.1"/>
    </source>
</evidence>
<geneLocation type="plasmid" evidence="7 8">
    <name>pRt1078</name>
</geneLocation>
<dbReference type="PANTHER" id="PTHR35936:SF17">
    <property type="entry name" value="ARGININE-BINDING EXTRACELLULAR PROTEIN ARTP"/>
    <property type="match status" value="1"/>
</dbReference>
<evidence type="ECO:0000256" key="1">
    <source>
        <dbReference type="ARBA" id="ARBA00004418"/>
    </source>
</evidence>
<dbReference type="AlphaFoldDB" id="A0AAF1KQS4"/>
<dbReference type="Proteomes" id="UP000249499">
    <property type="component" value="Plasmid pRt1078"/>
</dbReference>
<comment type="subcellular location">
    <subcellularLocation>
        <location evidence="1">Periplasm</location>
    </subcellularLocation>
</comment>
<protein>
    <submittedName>
        <fullName evidence="7">Transporter substrate-binding domain-containing protein</fullName>
    </submittedName>
</protein>
<evidence type="ECO:0000313" key="8">
    <source>
        <dbReference type="Proteomes" id="UP000249499"/>
    </source>
</evidence>
<evidence type="ECO:0000259" key="6">
    <source>
        <dbReference type="SMART" id="SM00062"/>
    </source>
</evidence>
<reference evidence="8" key="2">
    <citation type="journal article" date="2023" name="MicrobiologyOpen">
        <title>Genomics of the tumorigenes clade of the family Rhizobiaceae and description of Rhizobium rhododendri sp. nov.</title>
        <authorList>
            <person name="Kuzmanovic N."/>
            <person name="diCenzo G.C."/>
            <person name="Bunk B."/>
            <person name="Sproeer C."/>
            <person name="Fruehling A."/>
            <person name="Neumann-Schaal M."/>
            <person name="Overmann J."/>
            <person name="Smalla K."/>
        </authorList>
    </citation>
    <scope>NUCLEOTIDE SEQUENCE [LARGE SCALE GENOMIC DNA]</scope>
    <source>
        <strain evidence="8">1078</strain>
        <plasmid evidence="8">pRt1078</plasmid>
    </source>
</reference>
<dbReference type="Pfam" id="PF00497">
    <property type="entry name" value="SBP_bac_3"/>
    <property type="match status" value="1"/>
</dbReference>
<proteinExistence type="inferred from homology"/>
<dbReference type="InterPro" id="IPR018313">
    <property type="entry name" value="SBP_3_CS"/>
</dbReference>
<dbReference type="CDD" id="cd01001">
    <property type="entry name" value="PBP2_HisJ_LAO_like"/>
    <property type="match status" value="1"/>
</dbReference>
<dbReference type="KEGG" id="rtu:PR017_18490"/>
<feature type="signal peptide" evidence="5">
    <location>
        <begin position="1"/>
        <end position="24"/>
    </location>
</feature>
<dbReference type="PANTHER" id="PTHR35936">
    <property type="entry name" value="MEMBRANE-BOUND LYTIC MUREIN TRANSGLYCOSYLASE F"/>
    <property type="match status" value="1"/>
</dbReference>
<keyword evidence="7" id="KW-0614">Plasmid</keyword>
<evidence type="ECO:0000256" key="2">
    <source>
        <dbReference type="ARBA" id="ARBA00010333"/>
    </source>
</evidence>
<keyword evidence="3 5" id="KW-0732">Signal</keyword>
<dbReference type="GO" id="GO:0042597">
    <property type="term" value="C:periplasmic space"/>
    <property type="evidence" value="ECO:0007669"/>
    <property type="project" value="UniProtKB-SubCell"/>
</dbReference>
<evidence type="ECO:0000256" key="4">
    <source>
        <dbReference type="RuleBase" id="RU003744"/>
    </source>
</evidence>
<sequence length="262" mass="28836">MKILRVFMCLMSLGCLFTASVSLAGENSDSKSIKIAVEGAFPPFNYVDSNKQLQGFDVDIGRALCKVANLKCEFVVQEWTTMIPDLLADRFDAIVSSMSMSAERRKSVAFTQKYYDSPSVFIVKKGSDIAGTSIEDLKKLRLGVTAATSQEAYARRFYAGVSTAEFHASPDLYKALVDGSVDIIIEDKLAIYDWLANTKAGSCCEYKGSDIKNTEYFGDGAGIAVRPSDTELLKKLNSALEVIEADDTYDTINAKYFPFSIR</sequence>
<keyword evidence="8" id="KW-1185">Reference proteome</keyword>
<evidence type="ECO:0000256" key="3">
    <source>
        <dbReference type="ARBA" id="ARBA00022729"/>
    </source>
</evidence>
<dbReference type="SUPFAM" id="SSF53850">
    <property type="entry name" value="Periplasmic binding protein-like II"/>
    <property type="match status" value="1"/>
</dbReference>
<dbReference type="RefSeq" id="WP_240538813.1">
    <property type="nucleotide sequence ID" value="NZ_CP117256.1"/>
</dbReference>
<gene>
    <name evidence="7" type="ORF">PR017_18490</name>
</gene>
<accession>A0AAF1KQS4</accession>
<dbReference type="Gene3D" id="3.40.190.10">
    <property type="entry name" value="Periplasmic binding protein-like II"/>
    <property type="match status" value="2"/>
</dbReference>